<dbReference type="Proteomes" id="UP000029014">
    <property type="component" value="Unassembled WGS sequence"/>
</dbReference>
<proteinExistence type="predicted"/>
<reference evidence="1 2" key="1">
    <citation type="submission" date="2014-03" db="EMBL/GenBank/DDBJ databases">
        <title>Genomics of Bifidobacteria.</title>
        <authorList>
            <person name="Ventura M."/>
            <person name="Milani C."/>
            <person name="Lugli G.A."/>
        </authorList>
    </citation>
    <scope>NUCLEOTIDE SEQUENCE [LARGE SCALE GENOMIC DNA]</scope>
    <source>
        <strain evidence="1 2">LMG 11592</strain>
    </source>
</reference>
<gene>
    <name evidence="1" type="ORF">BMIN_0618</name>
</gene>
<dbReference type="AlphaFoldDB" id="A0A087BNW8"/>
<dbReference type="STRING" id="1693.BMIN_0618"/>
<organism evidence="1 2">
    <name type="scientific">Bifidobacterium minimum</name>
    <dbReference type="NCBI Taxonomy" id="1693"/>
    <lineage>
        <taxon>Bacteria</taxon>
        <taxon>Bacillati</taxon>
        <taxon>Actinomycetota</taxon>
        <taxon>Actinomycetes</taxon>
        <taxon>Bifidobacteriales</taxon>
        <taxon>Bifidobacteriaceae</taxon>
        <taxon>Bifidobacterium</taxon>
    </lineage>
</organism>
<protein>
    <submittedName>
        <fullName evidence="1">Putative secreted protein</fullName>
    </submittedName>
</protein>
<dbReference type="EMBL" id="JGZD01000009">
    <property type="protein sequence ID" value="KFI72718.1"/>
    <property type="molecule type" value="Genomic_DNA"/>
</dbReference>
<sequence>MGKRLFWISLGFAAGVVTVTKARAYVRANTPHAARGALFPEVADNLGLATVSNLWRDFSAAREAREKELNRRYQDVAS</sequence>
<evidence type="ECO:0000313" key="1">
    <source>
        <dbReference type="EMBL" id="KFI72718.1"/>
    </source>
</evidence>
<comment type="caution">
    <text evidence="1">The sequence shown here is derived from an EMBL/GenBank/DDBJ whole genome shotgun (WGS) entry which is preliminary data.</text>
</comment>
<name>A0A087BNW8_9BIFI</name>
<accession>A0A087BNW8</accession>
<keyword evidence="2" id="KW-1185">Reference proteome</keyword>
<dbReference type="eggNOG" id="ENOG503238X">
    <property type="taxonomic scope" value="Bacteria"/>
</dbReference>
<dbReference type="RefSeq" id="WP_022860742.1">
    <property type="nucleotide sequence ID" value="NZ_JGZD01000009.1"/>
</dbReference>
<evidence type="ECO:0000313" key="2">
    <source>
        <dbReference type="Proteomes" id="UP000029014"/>
    </source>
</evidence>